<dbReference type="Proteomes" id="UP000247591">
    <property type="component" value="Unassembled WGS sequence"/>
</dbReference>
<keyword evidence="1 4" id="KW-0808">Transferase</keyword>
<keyword evidence="5" id="KW-1185">Reference proteome</keyword>
<dbReference type="EMBL" id="QJSP01000003">
    <property type="protein sequence ID" value="PYE19137.1"/>
    <property type="molecule type" value="Genomic_DNA"/>
</dbReference>
<evidence type="ECO:0000259" key="3">
    <source>
        <dbReference type="PROSITE" id="PS51186"/>
    </source>
</evidence>
<evidence type="ECO:0000256" key="2">
    <source>
        <dbReference type="ARBA" id="ARBA00023315"/>
    </source>
</evidence>
<keyword evidence="2" id="KW-0012">Acyltransferase</keyword>
<comment type="caution">
    <text evidence="4">The sequence shown here is derived from an EMBL/GenBank/DDBJ whole genome shotgun (WGS) entry which is preliminary data.</text>
</comment>
<evidence type="ECO:0000256" key="1">
    <source>
        <dbReference type="ARBA" id="ARBA00022679"/>
    </source>
</evidence>
<dbReference type="InterPro" id="IPR000182">
    <property type="entry name" value="GNAT_dom"/>
</dbReference>
<evidence type="ECO:0000313" key="4">
    <source>
        <dbReference type="EMBL" id="PYE19137.1"/>
    </source>
</evidence>
<dbReference type="SUPFAM" id="SSF55729">
    <property type="entry name" value="Acyl-CoA N-acyltransferases (Nat)"/>
    <property type="match status" value="1"/>
</dbReference>
<dbReference type="Pfam" id="PF00583">
    <property type="entry name" value="Acetyltransf_1"/>
    <property type="match status" value="1"/>
</dbReference>
<dbReference type="GO" id="GO:0016747">
    <property type="term" value="F:acyltransferase activity, transferring groups other than amino-acyl groups"/>
    <property type="evidence" value="ECO:0007669"/>
    <property type="project" value="InterPro"/>
</dbReference>
<organism evidence="4 5">
    <name type="scientific">Williamsia limnetica</name>
    <dbReference type="NCBI Taxonomy" id="882452"/>
    <lineage>
        <taxon>Bacteria</taxon>
        <taxon>Bacillati</taxon>
        <taxon>Actinomycetota</taxon>
        <taxon>Actinomycetes</taxon>
        <taxon>Mycobacteriales</taxon>
        <taxon>Nocardiaceae</taxon>
        <taxon>Williamsia</taxon>
    </lineage>
</organism>
<name>A0A318RSU0_WILLI</name>
<gene>
    <name evidence="4" type="ORF">DFR67_10347</name>
</gene>
<dbReference type="PANTHER" id="PTHR43072">
    <property type="entry name" value="N-ACETYLTRANSFERASE"/>
    <property type="match status" value="1"/>
</dbReference>
<evidence type="ECO:0000313" key="5">
    <source>
        <dbReference type="Proteomes" id="UP000247591"/>
    </source>
</evidence>
<dbReference type="PANTHER" id="PTHR43072:SF23">
    <property type="entry name" value="UPF0039 PROTEIN C11D3.02C"/>
    <property type="match status" value="1"/>
</dbReference>
<dbReference type="AlphaFoldDB" id="A0A318RSU0"/>
<accession>A0A318RSU0</accession>
<dbReference type="PROSITE" id="PS51186">
    <property type="entry name" value="GNAT"/>
    <property type="match status" value="1"/>
</dbReference>
<protein>
    <submittedName>
        <fullName evidence="4">Phosphinothricin acetyltransferase</fullName>
    </submittedName>
</protein>
<proteinExistence type="predicted"/>
<feature type="domain" description="N-acetyltransferase" evidence="3">
    <location>
        <begin position="3"/>
        <end position="167"/>
    </location>
</feature>
<dbReference type="InterPro" id="IPR016181">
    <property type="entry name" value="Acyl_CoA_acyltransferase"/>
</dbReference>
<dbReference type="Gene3D" id="3.40.630.30">
    <property type="match status" value="1"/>
</dbReference>
<reference evidence="4 5" key="1">
    <citation type="submission" date="2018-06" db="EMBL/GenBank/DDBJ databases">
        <title>Genomic Encyclopedia of Type Strains, Phase IV (KMG-IV): sequencing the most valuable type-strain genomes for metagenomic binning, comparative biology and taxonomic classification.</title>
        <authorList>
            <person name="Goeker M."/>
        </authorList>
    </citation>
    <scope>NUCLEOTIDE SEQUENCE [LARGE SCALE GENOMIC DNA]</scope>
    <source>
        <strain evidence="4 5">DSM 45521</strain>
    </source>
</reference>
<sequence>MTIMIRPATAPDCVAVAEIYKYYVDHTVITFDYDAPTAADWKIKRADLHAARLPFLVAEDENGTVVGFAYVGQYRVKRAYDWTVENTIYLSPDHTGKGYGKTLLRALLDAVAATSVRRVISVIADSAGTGSVALHAKAGFEEVGRLKRVGYKHGIWVDCILMQFDLDDSDAPPT</sequence>
<dbReference type="CDD" id="cd04301">
    <property type="entry name" value="NAT_SF"/>
    <property type="match status" value="1"/>
</dbReference>